<accession>A0ABT2FJ34</accession>
<dbReference type="SUPFAM" id="SSF56954">
    <property type="entry name" value="Outer membrane efflux proteins (OEP)"/>
    <property type="match status" value="1"/>
</dbReference>
<keyword evidence="7" id="KW-0998">Cell outer membrane</keyword>
<keyword evidence="6" id="KW-0472">Membrane</keyword>
<dbReference type="Gene3D" id="1.20.1600.10">
    <property type="entry name" value="Outer membrane efflux proteins (OEP)"/>
    <property type="match status" value="1"/>
</dbReference>
<protein>
    <submittedName>
        <fullName evidence="9">TolC family protein</fullName>
    </submittedName>
</protein>
<keyword evidence="4" id="KW-1134">Transmembrane beta strand</keyword>
<evidence type="ECO:0000256" key="1">
    <source>
        <dbReference type="ARBA" id="ARBA00004442"/>
    </source>
</evidence>
<dbReference type="PANTHER" id="PTHR30026:SF5">
    <property type="entry name" value="ABC-TYPE EFFLUX SYSTEM SECRETIN COMPONENT"/>
    <property type="match status" value="1"/>
</dbReference>
<evidence type="ECO:0000313" key="9">
    <source>
        <dbReference type="EMBL" id="MCS4556007.1"/>
    </source>
</evidence>
<dbReference type="PANTHER" id="PTHR30026">
    <property type="entry name" value="OUTER MEMBRANE PROTEIN TOLC"/>
    <property type="match status" value="1"/>
</dbReference>
<evidence type="ECO:0000313" key="10">
    <source>
        <dbReference type="Proteomes" id="UP001201549"/>
    </source>
</evidence>
<evidence type="ECO:0000256" key="7">
    <source>
        <dbReference type="ARBA" id="ARBA00023237"/>
    </source>
</evidence>
<dbReference type="InterPro" id="IPR051906">
    <property type="entry name" value="TolC-like"/>
</dbReference>
<dbReference type="Proteomes" id="UP001201549">
    <property type="component" value="Unassembled WGS sequence"/>
</dbReference>
<keyword evidence="8" id="KW-0732">Signal</keyword>
<evidence type="ECO:0000256" key="3">
    <source>
        <dbReference type="ARBA" id="ARBA00022448"/>
    </source>
</evidence>
<comment type="caution">
    <text evidence="9">The sequence shown here is derived from an EMBL/GenBank/DDBJ whole genome shotgun (WGS) entry which is preliminary data.</text>
</comment>
<proteinExistence type="inferred from homology"/>
<dbReference type="InterPro" id="IPR003423">
    <property type="entry name" value="OMP_efflux"/>
</dbReference>
<organism evidence="9 10">
    <name type="scientific">Shewanella electrica</name>
    <dbReference type="NCBI Taxonomy" id="515560"/>
    <lineage>
        <taxon>Bacteria</taxon>
        <taxon>Pseudomonadati</taxon>
        <taxon>Pseudomonadota</taxon>
        <taxon>Gammaproteobacteria</taxon>
        <taxon>Alteromonadales</taxon>
        <taxon>Shewanellaceae</taxon>
        <taxon>Shewanella</taxon>
    </lineage>
</organism>
<keyword evidence="5" id="KW-0812">Transmembrane</keyword>
<dbReference type="Pfam" id="PF02321">
    <property type="entry name" value="OEP"/>
    <property type="match status" value="2"/>
</dbReference>
<comment type="subcellular location">
    <subcellularLocation>
        <location evidence="1">Cell outer membrane</location>
    </subcellularLocation>
</comment>
<feature type="chain" id="PRO_5047529710" evidence="8">
    <location>
        <begin position="22"/>
        <end position="466"/>
    </location>
</feature>
<evidence type="ECO:0000256" key="5">
    <source>
        <dbReference type="ARBA" id="ARBA00022692"/>
    </source>
</evidence>
<gene>
    <name evidence="9" type="ORF">L9G74_06105</name>
</gene>
<evidence type="ECO:0000256" key="4">
    <source>
        <dbReference type="ARBA" id="ARBA00022452"/>
    </source>
</evidence>
<keyword evidence="3" id="KW-0813">Transport</keyword>
<keyword evidence="10" id="KW-1185">Reference proteome</keyword>
<name>A0ABT2FJ34_9GAMM</name>
<evidence type="ECO:0000256" key="8">
    <source>
        <dbReference type="SAM" id="SignalP"/>
    </source>
</evidence>
<evidence type="ECO:0000256" key="2">
    <source>
        <dbReference type="ARBA" id="ARBA00007613"/>
    </source>
</evidence>
<feature type="signal peptide" evidence="8">
    <location>
        <begin position="1"/>
        <end position="21"/>
    </location>
</feature>
<dbReference type="EMBL" id="JAKOGG010000003">
    <property type="protein sequence ID" value="MCS4556007.1"/>
    <property type="molecule type" value="Genomic_DNA"/>
</dbReference>
<dbReference type="RefSeq" id="WP_238895414.1">
    <property type="nucleotide sequence ID" value="NZ_JAKOGG010000003.1"/>
</dbReference>
<reference evidence="10" key="1">
    <citation type="submission" date="2023-07" db="EMBL/GenBank/DDBJ databases">
        <title>Shewanella mangrovi sp. nov., an acetaldehyde- degrading bacterium isolated from mangrove sediment.</title>
        <authorList>
            <person name="Liu Y."/>
        </authorList>
    </citation>
    <scope>NUCLEOTIDE SEQUENCE [LARGE SCALE GENOMIC DNA]</scope>
    <source>
        <strain evidence="10">C32</strain>
    </source>
</reference>
<comment type="similarity">
    <text evidence="2">Belongs to the outer membrane factor (OMF) (TC 1.B.17) family.</text>
</comment>
<evidence type="ECO:0000256" key="6">
    <source>
        <dbReference type="ARBA" id="ARBA00023136"/>
    </source>
</evidence>
<sequence>MKRTKMFALLALSCWGSVVQAEPVTLANAWQQLQQVSDKLAADGEQVNAAQAEQQGAKDLYLPQLSIEGTYTRLEKPLELDLTKLNPLASMDLSTLPAQYAAIFASIPQSMFVTPFTEQEVYNASLRAMWPIYTGGQITAAQAIREAQVAEKQQQHELTRRELFTQLIDRYYAVDVSQSLVVTQQQLVDSLTTHYQHALKMEQQGQIAKVELLNAEVALDDAKVTLGSATRQMEMAQIALRRLLHEPSADAVSPMFVLDTPPSLPQVTQLTLAQHPALKLLHSKEEQAKGLIDMENGKYKPTVYLYGNYTLYDDDSLVAEMTPDWMVGVGVRVPLISRDGRSGKVLAAKSALLQARYTKAQTTQDLSLLVDQSYRQMQQAAEEISSLNTSRKLAQENLRLRELAFNQGLATSVERVDAELKLSAVNTRQLAAKYRYMQAYAQLMAVSGQLDDFIGYSKQQEMKDAR</sequence>